<evidence type="ECO:0000313" key="2">
    <source>
        <dbReference type="EMBL" id="GAP02759.1"/>
    </source>
</evidence>
<feature type="transmembrane region" description="Helical" evidence="1">
    <location>
        <begin position="49"/>
        <end position="73"/>
    </location>
</feature>
<reference evidence="2 3" key="1">
    <citation type="journal article" date="2015" name="BMC Genomics">
        <title>Comparative genomics of Fructobacillus spp. and Leuconostoc spp. reveals niche-specific evolution of Fructobacillus spp.</title>
        <authorList>
            <person name="Endo A."/>
            <person name="Tanizawa Y."/>
            <person name="Tanaka N."/>
            <person name="Maeno S."/>
            <person name="Kumar H."/>
            <person name="Shiwa Y."/>
            <person name="Okada S."/>
            <person name="Yoshikawa H."/>
            <person name="Dicks L."/>
            <person name="Nakagawa J."/>
            <person name="Arita M."/>
        </authorList>
    </citation>
    <scope>NUCLEOTIDE SEQUENCE [LARGE SCALE GENOMIC DNA]</scope>
    <source>
        <strain evidence="2 3">DSM 15468</strain>
    </source>
</reference>
<accession>A0A3F3H7V1</accession>
<dbReference type="RefSeq" id="WP_059377526.1">
    <property type="nucleotide sequence ID" value="NZ_DF968064.1"/>
</dbReference>
<dbReference type="STRING" id="220714.SAMN05660469_0698"/>
<evidence type="ECO:0000256" key="1">
    <source>
        <dbReference type="SAM" id="Phobius"/>
    </source>
</evidence>
<feature type="transmembrane region" description="Helical" evidence="1">
    <location>
        <begin position="110"/>
        <end position="130"/>
    </location>
</feature>
<dbReference type="OrthoDB" id="1698302at2"/>
<dbReference type="Proteomes" id="UP000061227">
    <property type="component" value="Unassembled WGS sequence"/>
</dbReference>
<feature type="transmembrane region" description="Helical" evidence="1">
    <location>
        <begin position="85"/>
        <end position="104"/>
    </location>
</feature>
<proteinExistence type="predicted"/>
<dbReference type="InterPro" id="IPR021560">
    <property type="entry name" value="DUF3021"/>
</dbReference>
<keyword evidence="1" id="KW-0472">Membrane</keyword>
<keyword evidence="3" id="KW-1185">Reference proteome</keyword>
<gene>
    <name evidence="2" type="ORF">FPFC_022090</name>
</gene>
<keyword evidence="1" id="KW-0812">Transmembrane</keyword>
<dbReference type="Pfam" id="PF11457">
    <property type="entry name" value="DUF3021"/>
    <property type="match status" value="1"/>
</dbReference>
<protein>
    <submittedName>
        <fullName evidence="2">Putative membrane spanning protein</fullName>
    </submittedName>
</protein>
<keyword evidence="1" id="KW-1133">Transmembrane helix</keyword>
<evidence type="ECO:0000313" key="3">
    <source>
        <dbReference type="Proteomes" id="UP000061227"/>
    </source>
</evidence>
<feature type="transmembrane region" description="Helical" evidence="1">
    <location>
        <begin position="7"/>
        <end position="29"/>
    </location>
</feature>
<name>A0A3F3H7V1_9LACO</name>
<dbReference type="AlphaFoldDB" id="A0A3F3H7V1"/>
<sequence>MKIIKKMLVGASIGINIGLLMALFFSYLYGSKNFSPSSTTFTEHFDRPLSAVNVSIILWALMGIVFSLGSIIYQNDRYSITKQSVLHFTVTFTGFTFLAIIAGWFPLSVASLTCYTLTFILTYVITWWISMSIAKKTINRLNQELQK</sequence>
<organism evidence="2 3">
    <name type="scientific">Fructobacillus pseudoficulneus</name>
    <dbReference type="NCBI Taxonomy" id="220714"/>
    <lineage>
        <taxon>Bacteria</taxon>
        <taxon>Bacillati</taxon>
        <taxon>Bacillota</taxon>
        <taxon>Bacilli</taxon>
        <taxon>Lactobacillales</taxon>
        <taxon>Lactobacillaceae</taxon>
        <taxon>Fructobacillus</taxon>
    </lineage>
</organism>
<dbReference type="EMBL" id="DF968064">
    <property type="protein sequence ID" value="GAP02759.1"/>
    <property type="molecule type" value="Genomic_DNA"/>
</dbReference>